<gene>
    <name evidence="7" type="ORF">BP5796_04322</name>
</gene>
<accession>A0A3D8SI35</accession>
<comment type="caution">
    <text evidence="7">The sequence shown here is derived from an EMBL/GenBank/DDBJ whole genome shotgun (WGS) entry which is preliminary data.</text>
</comment>
<feature type="domain" description="Luciferase-like" evidence="6">
    <location>
        <begin position="14"/>
        <end position="392"/>
    </location>
</feature>
<dbReference type="Proteomes" id="UP000256328">
    <property type="component" value="Unassembled WGS sequence"/>
</dbReference>
<dbReference type="PIRSF" id="PIRSF000337">
    <property type="entry name" value="NTA_MOA"/>
    <property type="match status" value="1"/>
</dbReference>
<proteinExistence type="inferred from homology"/>
<dbReference type="SUPFAM" id="SSF51679">
    <property type="entry name" value="Bacterial luciferase-like"/>
    <property type="match status" value="1"/>
</dbReference>
<dbReference type="Pfam" id="PF00296">
    <property type="entry name" value="Bac_luciferase"/>
    <property type="match status" value="1"/>
</dbReference>
<dbReference type="InterPro" id="IPR016215">
    <property type="entry name" value="NTA_MOA"/>
</dbReference>
<keyword evidence="4" id="KW-0503">Monooxygenase</keyword>
<dbReference type="EMBL" id="PDLN01000005">
    <property type="protein sequence ID" value="RDW85997.1"/>
    <property type="molecule type" value="Genomic_DNA"/>
</dbReference>
<evidence type="ECO:0000256" key="5">
    <source>
        <dbReference type="ARBA" id="ARBA00033748"/>
    </source>
</evidence>
<name>A0A3D8SI35_9HELO</name>
<reference evidence="7 8" key="1">
    <citation type="journal article" date="2018" name="IMA Fungus">
        <title>IMA Genome-F 9: Draft genome sequence of Annulohypoxylon stygium, Aspergillus mulundensis, Berkeleyomyces basicola (syn. Thielaviopsis basicola), Ceratocystis smalleyi, two Cercospora beticola strains, Coleophoma cylindrospora, Fusarium fracticaudum, Phialophora cf. hyalina, and Morchella septimelata.</title>
        <authorList>
            <person name="Wingfield B.D."/>
            <person name="Bills G.F."/>
            <person name="Dong Y."/>
            <person name="Huang W."/>
            <person name="Nel W.J."/>
            <person name="Swalarsk-Parry B.S."/>
            <person name="Vaghefi N."/>
            <person name="Wilken P.M."/>
            <person name="An Z."/>
            <person name="de Beer Z.W."/>
            <person name="De Vos L."/>
            <person name="Chen L."/>
            <person name="Duong T.A."/>
            <person name="Gao Y."/>
            <person name="Hammerbacher A."/>
            <person name="Kikkert J.R."/>
            <person name="Li Y."/>
            <person name="Li H."/>
            <person name="Li K."/>
            <person name="Li Q."/>
            <person name="Liu X."/>
            <person name="Ma X."/>
            <person name="Naidoo K."/>
            <person name="Pethybridge S.J."/>
            <person name="Sun J."/>
            <person name="Steenkamp E.T."/>
            <person name="van der Nest M.A."/>
            <person name="van Wyk S."/>
            <person name="Wingfield M.J."/>
            <person name="Xiong C."/>
            <person name="Yue Q."/>
            <person name="Zhang X."/>
        </authorList>
    </citation>
    <scope>NUCLEOTIDE SEQUENCE [LARGE SCALE GENOMIC DNA]</scope>
    <source>
        <strain evidence="7 8">BP5796</strain>
    </source>
</reference>
<evidence type="ECO:0000313" key="7">
    <source>
        <dbReference type="EMBL" id="RDW85997.1"/>
    </source>
</evidence>
<dbReference type="PANTHER" id="PTHR30011:SF16">
    <property type="entry name" value="C2H2 FINGER DOMAIN TRANSCRIPTION FACTOR (EUROFUNG)-RELATED"/>
    <property type="match status" value="1"/>
</dbReference>
<dbReference type="InterPro" id="IPR011251">
    <property type="entry name" value="Luciferase-like_dom"/>
</dbReference>
<keyword evidence="2" id="KW-0288">FMN</keyword>
<protein>
    <recommendedName>
        <fullName evidence="6">Luciferase-like domain-containing protein</fullName>
    </recommendedName>
</protein>
<dbReference type="InterPro" id="IPR036661">
    <property type="entry name" value="Luciferase-like_sf"/>
</dbReference>
<dbReference type="GO" id="GO:0004497">
    <property type="term" value="F:monooxygenase activity"/>
    <property type="evidence" value="ECO:0007669"/>
    <property type="project" value="UniProtKB-KW"/>
</dbReference>
<sequence>MVPRKQIHLNFFDQFCAGSHMGQGQWKEDDDNSRYKDRLEYYHWLARLADKGKISAIFVADVYGVDEKYQNSAKATFQGGTNIGSLDPLVVVPAMASVSKNVSFGVTGSTSYINPFQLARTMSTLDHLCKGRFAWNIVTSYNSTAAKAMGRTTITAHDKRYEEADEFMDLVYSLWEGSWEDGAQIWSREKGAYHYEKVHKVNFTGKYYKTESYGAMHPSPQRTPVLFQAGTSTAGIAFAAKHAEAIFGGGASAAEIRKVVDKLRAAAAANGRDPSHIKFFPQLTPVLGRTVEEAQAKYDRAIKNADYEAGLSRMSGYLDVDFSEYPLDEPFVVKDAKPNSGIHAMVAVLQQYSDKPMTPRQIGKQMSFCGFAPMPVGTPEMVADFIEKWADEGDIDGINIAYLSNPTSYEDVVELLVPVLQERGIMWKDYAVPEGTFRENLLRQPGQTKVPDSHAGAQFRYDDLKKKEGVVDEKGDIWISRV</sequence>
<dbReference type="InterPro" id="IPR051260">
    <property type="entry name" value="Diverse_substr_monoxygenases"/>
</dbReference>
<dbReference type="Gene3D" id="3.20.20.30">
    <property type="entry name" value="Luciferase-like domain"/>
    <property type="match status" value="1"/>
</dbReference>
<dbReference type="NCBIfam" id="TIGR03860">
    <property type="entry name" value="FMN_nitrolo"/>
    <property type="match status" value="1"/>
</dbReference>
<evidence type="ECO:0000256" key="3">
    <source>
        <dbReference type="ARBA" id="ARBA00023002"/>
    </source>
</evidence>
<dbReference type="AlphaFoldDB" id="A0A3D8SI35"/>
<dbReference type="GO" id="GO:0016705">
    <property type="term" value="F:oxidoreductase activity, acting on paired donors, with incorporation or reduction of molecular oxygen"/>
    <property type="evidence" value="ECO:0007669"/>
    <property type="project" value="InterPro"/>
</dbReference>
<comment type="similarity">
    <text evidence="5">Belongs to the NtaA/SnaA/DszA monooxygenase family.</text>
</comment>
<evidence type="ECO:0000256" key="4">
    <source>
        <dbReference type="ARBA" id="ARBA00023033"/>
    </source>
</evidence>
<keyword evidence="3" id="KW-0560">Oxidoreductase</keyword>
<keyword evidence="1" id="KW-0285">Flavoprotein</keyword>
<evidence type="ECO:0000259" key="6">
    <source>
        <dbReference type="Pfam" id="PF00296"/>
    </source>
</evidence>
<organism evidence="7 8">
    <name type="scientific">Coleophoma crateriformis</name>
    <dbReference type="NCBI Taxonomy" id="565419"/>
    <lineage>
        <taxon>Eukaryota</taxon>
        <taxon>Fungi</taxon>
        <taxon>Dikarya</taxon>
        <taxon>Ascomycota</taxon>
        <taxon>Pezizomycotina</taxon>
        <taxon>Leotiomycetes</taxon>
        <taxon>Helotiales</taxon>
        <taxon>Dermateaceae</taxon>
        <taxon>Coleophoma</taxon>
    </lineage>
</organism>
<keyword evidence="8" id="KW-1185">Reference proteome</keyword>
<evidence type="ECO:0000256" key="1">
    <source>
        <dbReference type="ARBA" id="ARBA00022630"/>
    </source>
</evidence>
<dbReference type="OrthoDB" id="5561043at2759"/>
<evidence type="ECO:0000313" key="8">
    <source>
        <dbReference type="Proteomes" id="UP000256328"/>
    </source>
</evidence>
<evidence type="ECO:0000256" key="2">
    <source>
        <dbReference type="ARBA" id="ARBA00022643"/>
    </source>
</evidence>
<dbReference type="PANTHER" id="PTHR30011">
    <property type="entry name" value="ALKANESULFONATE MONOOXYGENASE-RELATED"/>
    <property type="match status" value="1"/>
</dbReference>